<dbReference type="EMBL" id="ADMD01000007">
    <property type="protein sequence ID" value="EJZ83782.1"/>
    <property type="molecule type" value="Genomic_DNA"/>
</dbReference>
<reference evidence="1 2" key="1">
    <citation type="submission" date="2012-08" db="EMBL/GenBank/DDBJ databases">
        <title>The Genome Sequence of Slackia piriformis YIT 12062.</title>
        <authorList>
            <consortium name="The Broad Institute Genome Sequencing Platform"/>
            <person name="Earl A."/>
            <person name="Ward D."/>
            <person name="Feldgarden M."/>
            <person name="Gevers D."/>
            <person name="Morotomi M."/>
            <person name="Walker B."/>
            <person name="Young S.K."/>
            <person name="Zeng Q."/>
            <person name="Gargeya S."/>
            <person name="Fitzgerald M."/>
            <person name="Haas B."/>
            <person name="Abouelleil A."/>
            <person name="Alvarado L."/>
            <person name="Arachchi H.M."/>
            <person name="Berlin A.M."/>
            <person name="Chapman S.B."/>
            <person name="Goldberg J."/>
            <person name="Griggs A."/>
            <person name="Gujja S."/>
            <person name="Hansen M."/>
            <person name="Howarth C."/>
            <person name="Imamovic A."/>
            <person name="Larimer J."/>
            <person name="McCowen C."/>
            <person name="Montmayeur A."/>
            <person name="Murphy C."/>
            <person name="Neiman D."/>
            <person name="Pearson M."/>
            <person name="Priest M."/>
            <person name="Roberts A."/>
            <person name="Saif S."/>
            <person name="Shea T."/>
            <person name="Sisk P."/>
            <person name="Sykes S."/>
            <person name="Wortman J."/>
            <person name="Nusbaum C."/>
            <person name="Birren B."/>
        </authorList>
    </citation>
    <scope>NUCLEOTIDE SEQUENCE [LARGE SCALE GENOMIC DNA]</scope>
    <source>
        <strain evidence="1 2">YIT 12062</strain>
    </source>
</reference>
<sequence length="45" mass="5186">MPFLRFVIENTCISKIMQINQRFERLSMLSVLNGDFLQAIKGILG</sequence>
<dbReference type="AlphaFoldDB" id="K0YJJ5"/>
<dbReference type="Proteomes" id="UP000006069">
    <property type="component" value="Unassembled WGS sequence"/>
</dbReference>
<dbReference type="PATRIC" id="fig|742818.3.peg.1368"/>
<organism evidence="1 2">
    <name type="scientific">Slackia piriformis YIT 12062</name>
    <dbReference type="NCBI Taxonomy" id="742818"/>
    <lineage>
        <taxon>Bacteria</taxon>
        <taxon>Bacillati</taxon>
        <taxon>Actinomycetota</taxon>
        <taxon>Coriobacteriia</taxon>
        <taxon>Eggerthellales</taxon>
        <taxon>Eggerthellaceae</taxon>
        <taxon>Slackia</taxon>
    </lineage>
</organism>
<comment type="caution">
    <text evidence="1">The sequence shown here is derived from an EMBL/GenBank/DDBJ whole genome shotgun (WGS) entry which is preliminary data.</text>
</comment>
<dbReference type="HOGENOM" id="CLU_3205370_0_0_11"/>
<evidence type="ECO:0000313" key="2">
    <source>
        <dbReference type="Proteomes" id="UP000006069"/>
    </source>
</evidence>
<gene>
    <name evidence="1" type="ORF">HMPREF9451_01303</name>
</gene>
<accession>K0YJJ5</accession>
<proteinExistence type="predicted"/>
<protein>
    <submittedName>
        <fullName evidence="1">Uncharacterized protein</fullName>
    </submittedName>
</protein>
<keyword evidence="2" id="KW-1185">Reference proteome</keyword>
<dbReference type="InParanoid" id="K0YJJ5"/>
<evidence type="ECO:0000313" key="1">
    <source>
        <dbReference type="EMBL" id="EJZ83782.1"/>
    </source>
</evidence>
<name>K0YJJ5_9ACTN</name>